<keyword evidence="2" id="KW-1185">Reference proteome</keyword>
<evidence type="ECO:0000313" key="1">
    <source>
        <dbReference type="EMBL" id="MBP2188599.1"/>
    </source>
</evidence>
<organism evidence="1 2">
    <name type="scientific">Nocardia goodfellowii</name>
    <dbReference type="NCBI Taxonomy" id="882446"/>
    <lineage>
        <taxon>Bacteria</taxon>
        <taxon>Bacillati</taxon>
        <taxon>Actinomycetota</taxon>
        <taxon>Actinomycetes</taxon>
        <taxon>Mycobacteriales</taxon>
        <taxon>Nocardiaceae</taxon>
        <taxon>Nocardia</taxon>
    </lineage>
</organism>
<accession>A0ABS4QA76</accession>
<gene>
    <name evidence="1" type="ORF">BJ987_001500</name>
</gene>
<sequence length="351" mass="38197">MNGVTGGFHTAVNDFIDAVRGGVGADMAAADQRMRTAYQDATPAELTQAANPLVAILNEVPPLARGQLAVLIGACVEYGADPVACAPRVLANLARNLEHAATFARQWSEIMDIDLPDPEEEVEVPFTELFEVFDPVHVMAWWTQPDWERSGLAMLQRPAVRKRLGPIRALLQERHDSFAEVSGRWNKCLDYVLRVLDDEPLVVLHRETGTAYRMRMSGMGDNFQLHTLLAHELIGGGYVAGEAPADDAVAACRDAEGMVPTVGSFNLVSPSGEWIWNEGTPSDIPLVEGVRLLVLDPPPYRRHWPAGRFFPYMPGDLALEEVLPAAAAATWFAHVEPADRSGKGSVAAESG</sequence>
<dbReference type="RefSeq" id="WP_209886065.1">
    <property type="nucleotide sequence ID" value="NZ_JAGGMR010000001.1"/>
</dbReference>
<name>A0ABS4QA76_9NOCA</name>
<dbReference type="EMBL" id="JAGGMR010000001">
    <property type="protein sequence ID" value="MBP2188599.1"/>
    <property type="molecule type" value="Genomic_DNA"/>
</dbReference>
<evidence type="ECO:0000313" key="2">
    <source>
        <dbReference type="Proteomes" id="UP001519325"/>
    </source>
</evidence>
<proteinExistence type="predicted"/>
<comment type="caution">
    <text evidence="1">The sequence shown here is derived from an EMBL/GenBank/DDBJ whole genome shotgun (WGS) entry which is preliminary data.</text>
</comment>
<reference evidence="1 2" key="1">
    <citation type="submission" date="2021-03" db="EMBL/GenBank/DDBJ databases">
        <title>Sequencing the genomes of 1000 actinobacteria strains.</title>
        <authorList>
            <person name="Klenk H.-P."/>
        </authorList>
    </citation>
    <scope>NUCLEOTIDE SEQUENCE [LARGE SCALE GENOMIC DNA]</scope>
    <source>
        <strain evidence="1 2">DSM 45516</strain>
    </source>
</reference>
<protein>
    <submittedName>
        <fullName evidence="1">Uncharacterized protein</fullName>
    </submittedName>
</protein>
<dbReference type="Proteomes" id="UP001519325">
    <property type="component" value="Unassembled WGS sequence"/>
</dbReference>